<protein>
    <submittedName>
        <fullName evidence="1">Uncharacterized protein</fullName>
    </submittedName>
</protein>
<organism evidence="1 2">
    <name type="scientific">Dreissena polymorpha</name>
    <name type="common">Zebra mussel</name>
    <name type="synonym">Mytilus polymorpha</name>
    <dbReference type="NCBI Taxonomy" id="45954"/>
    <lineage>
        <taxon>Eukaryota</taxon>
        <taxon>Metazoa</taxon>
        <taxon>Spiralia</taxon>
        <taxon>Lophotrochozoa</taxon>
        <taxon>Mollusca</taxon>
        <taxon>Bivalvia</taxon>
        <taxon>Autobranchia</taxon>
        <taxon>Heteroconchia</taxon>
        <taxon>Euheterodonta</taxon>
        <taxon>Imparidentia</taxon>
        <taxon>Neoheterodontei</taxon>
        <taxon>Myida</taxon>
        <taxon>Dreissenoidea</taxon>
        <taxon>Dreissenidae</taxon>
        <taxon>Dreissena</taxon>
    </lineage>
</organism>
<dbReference type="Proteomes" id="UP000828390">
    <property type="component" value="Unassembled WGS sequence"/>
</dbReference>
<evidence type="ECO:0000313" key="1">
    <source>
        <dbReference type="EMBL" id="KAH3893123.1"/>
    </source>
</evidence>
<dbReference type="AlphaFoldDB" id="A0A9D4NEI6"/>
<sequence length="84" mass="9061">MLVEGPREITLHELVIVDGLGNNPAHELEIAQVVAVAVREGVDGIDDTVAWRGDEQSVHRVEDLAGYDDVPLPQQPACVLPVLT</sequence>
<dbReference type="EMBL" id="JAIWYP010000001">
    <property type="protein sequence ID" value="KAH3893123.1"/>
    <property type="molecule type" value="Genomic_DNA"/>
</dbReference>
<keyword evidence="2" id="KW-1185">Reference proteome</keyword>
<gene>
    <name evidence="1" type="ORF">DPMN_017267</name>
</gene>
<reference evidence="1" key="2">
    <citation type="submission" date="2020-11" db="EMBL/GenBank/DDBJ databases">
        <authorList>
            <person name="McCartney M.A."/>
            <person name="Auch B."/>
            <person name="Kono T."/>
            <person name="Mallez S."/>
            <person name="Becker A."/>
            <person name="Gohl D.M."/>
            <person name="Silverstein K.A.T."/>
            <person name="Koren S."/>
            <person name="Bechman K.B."/>
            <person name="Herman A."/>
            <person name="Abrahante J.E."/>
            <person name="Garbe J."/>
        </authorList>
    </citation>
    <scope>NUCLEOTIDE SEQUENCE</scope>
    <source>
        <strain evidence="1">Duluth1</strain>
        <tissue evidence="1">Whole animal</tissue>
    </source>
</reference>
<name>A0A9D4NEI6_DREPO</name>
<reference evidence="1" key="1">
    <citation type="journal article" date="2019" name="bioRxiv">
        <title>The Genome of the Zebra Mussel, Dreissena polymorpha: A Resource for Invasive Species Research.</title>
        <authorList>
            <person name="McCartney M.A."/>
            <person name="Auch B."/>
            <person name="Kono T."/>
            <person name="Mallez S."/>
            <person name="Zhang Y."/>
            <person name="Obille A."/>
            <person name="Becker A."/>
            <person name="Abrahante J.E."/>
            <person name="Garbe J."/>
            <person name="Badalamenti J.P."/>
            <person name="Herman A."/>
            <person name="Mangelson H."/>
            <person name="Liachko I."/>
            <person name="Sullivan S."/>
            <person name="Sone E.D."/>
            <person name="Koren S."/>
            <person name="Silverstein K.A.T."/>
            <person name="Beckman K.B."/>
            <person name="Gohl D.M."/>
        </authorList>
    </citation>
    <scope>NUCLEOTIDE SEQUENCE</scope>
    <source>
        <strain evidence="1">Duluth1</strain>
        <tissue evidence="1">Whole animal</tissue>
    </source>
</reference>
<proteinExistence type="predicted"/>
<accession>A0A9D4NEI6</accession>
<comment type="caution">
    <text evidence="1">The sequence shown here is derived from an EMBL/GenBank/DDBJ whole genome shotgun (WGS) entry which is preliminary data.</text>
</comment>
<evidence type="ECO:0000313" key="2">
    <source>
        <dbReference type="Proteomes" id="UP000828390"/>
    </source>
</evidence>